<dbReference type="PROSITE" id="PS50181">
    <property type="entry name" value="FBOX"/>
    <property type="match status" value="1"/>
</dbReference>
<comment type="caution">
    <text evidence="3">The sequence shown here is derived from an EMBL/GenBank/DDBJ whole genome shotgun (WGS) entry which is preliminary data.</text>
</comment>
<dbReference type="SUPFAM" id="SSF81383">
    <property type="entry name" value="F-box domain"/>
    <property type="match status" value="1"/>
</dbReference>
<dbReference type="InterPro" id="IPR001810">
    <property type="entry name" value="F-box_dom"/>
</dbReference>
<dbReference type="STRING" id="135208.A0A4Y9ZVV2"/>
<evidence type="ECO:0000313" key="4">
    <source>
        <dbReference type="Proteomes" id="UP000298061"/>
    </source>
</evidence>
<reference evidence="3 4" key="1">
    <citation type="submission" date="2019-02" db="EMBL/GenBank/DDBJ databases">
        <title>Genome sequencing of the rare red list fungi Hericium alpestre (H. flagellum).</title>
        <authorList>
            <person name="Buettner E."/>
            <person name="Kellner H."/>
        </authorList>
    </citation>
    <scope>NUCLEOTIDE SEQUENCE [LARGE SCALE GENOMIC DNA]</scope>
    <source>
        <strain evidence="3 4">DSM 108284</strain>
    </source>
</reference>
<evidence type="ECO:0000256" key="1">
    <source>
        <dbReference type="SAM" id="MobiDB-lite"/>
    </source>
</evidence>
<dbReference type="CDD" id="cd09917">
    <property type="entry name" value="F-box_SF"/>
    <property type="match status" value="1"/>
</dbReference>
<dbReference type="AlphaFoldDB" id="A0A4Y9ZVV2"/>
<dbReference type="Proteomes" id="UP000298061">
    <property type="component" value="Unassembled WGS sequence"/>
</dbReference>
<dbReference type="OrthoDB" id="3202382at2759"/>
<dbReference type="Pfam" id="PF00646">
    <property type="entry name" value="F-box"/>
    <property type="match status" value="1"/>
</dbReference>
<gene>
    <name evidence="3" type="ORF">EWM64_g5007</name>
</gene>
<feature type="domain" description="F-box" evidence="2">
    <location>
        <begin position="1"/>
        <end position="47"/>
    </location>
</feature>
<evidence type="ECO:0000259" key="2">
    <source>
        <dbReference type="PROSITE" id="PS50181"/>
    </source>
</evidence>
<organism evidence="3 4">
    <name type="scientific">Hericium alpestre</name>
    <dbReference type="NCBI Taxonomy" id="135208"/>
    <lineage>
        <taxon>Eukaryota</taxon>
        <taxon>Fungi</taxon>
        <taxon>Dikarya</taxon>
        <taxon>Basidiomycota</taxon>
        <taxon>Agaricomycotina</taxon>
        <taxon>Agaricomycetes</taxon>
        <taxon>Russulales</taxon>
        <taxon>Hericiaceae</taxon>
        <taxon>Hericium</taxon>
    </lineage>
</organism>
<dbReference type="EMBL" id="SFCI01000576">
    <property type="protein sequence ID" value="TFY79006.1"/>
    <property type="molecule type" value="Genomic_DNA"/>
</dbReference>
<feature type="region of interest" description="Disordered" evidence="1">
    <location>
        <begin position="100"/>
        <end position="127"/>
    </location>
</feature>
<protein>
    <recommendedName>
        <fullName evidence="2">F-box domain-containing protein</fullName>
    </recommendedName>
</protein>
<feature type="compositionally biased region" description="Polar residues" evidence="1">
    <location>
        <begin position="108"/>
        <end position="127"/>
    </location>
</feature>
<proteinExistence type="predicted"/>
<accession>A0A4Y9ZVV2</accession>
<dbReference type="InterPro" id="IPR036047">
    <property type="entry name" value="F-box-like_dom_sf"/>
</dbReference>
<evidence type="ECO:0000313" key="3">
    <source>
        <dbReference type="EMBL" id="TFY79006.1"/>
    </source>
</evidence>
<keyword evidence="4" id="KW-1185">Reference proteome</keyword>
<sequence>MPSLQQLPYDLVLNIVYHLDFHDIQCLKLTCKPLHYLVVTRPVYRHLAVELLRRCRALPLTGFQRLSDLSTAQLIRLVNKAQLLEHGWLTRTPQPALSAYFAPDRDGTPTSTTVSSDGTMSTTHDDNAMTSQNNGWYKIVSTPPHEKVDWLSPITASFTLCATKGGRVILWDILRDCALAEWHAGERWELWKCRVEFERRTVYFTMARHLGGSRDDHEMEFKIMQIQFPESAQTGVNTHLDVAPTFSHIRTFMTSGIVMNIFLLDPILRLLSGFVLMWNSTTIGLFVLLDWDKDEYVFIDTMIQCGNEDNWSCIFHDDEIIIHSEGANGAAQYFYPLSLLREHVSKSQGLEDTAPRLSRMLSPPRAKSRRFTFPRLPPTHYRSPFRSAASYTHIPVVMAPLPIISNISGSHQISQVIMTPTILPNLPPAILQGNGMLPPAALDGYTIPRRPSEHDIEMPNPFKYPDWYPESAHFVRQWWPTLPAIPRLSCTVILFACTKHAMARGPGDACSPRFLA</sequence>
<name>A0A4Y9ZVV2_9AGAM</name>